<evidence type="ECO:0000259" key="11">
    <source>
        <dbReference type="PROSITE" id="PS50113"/>
    </source>
</evidence>
<dbReference type="SUPFAM" id="SSF55785">
    <property type="entry name" value="PYP-like sensor domain (PAS domain)"/>
    <property type="match status" value="4"/>
</dbReference>
<evidence type="ECO:0000256" key="7">
    <source>
        <dbReference type="SAM" id="Phobius"/>
    </source>
</evidence>
<proteinExistence type="predicted"/>
<dbReference type="SMART" id="SM00086">
    <property type="entry name" value="PAC"/>
    <property type="match status" value="3"/>
</dbReference>
<reference evidence="12 13" key="1">
    <citation type="submission" date="2018-10" db="EMBL/GenBank/DDBJ databases">
        <title>Genome sequencing of Mucilaginibacter sp. HYN0043.</title>
        <authorList>
            <person name="Kim M."/>
            <person name="Yi H."/>
        </authorList>
    </citation>
    <scope>NUCLEOTIDE SEQUENCE [LARGE SCALE GENOMIC DNA]</scope>
    <source>
        <strain evidence="12 13">HYN0043</strain>
    </source>
</reference>
<evidence type="ECO:0000256" key="2">
    <source>
        <dbReference type="ARBA" id="ARBA00012438"/>
    </source>
</evidence>
<feature type="transmembrane region" description="Helical" evidence="7">
    <location>
        <begin position="52"/>
        <end position="72"/>
    </location>
</feature>
<dbReference type="SMART" id="SM00387">
    <property type="entry name" value="HATPase_c"/>
    <property type="match status" value="1"/>
</dbReference>
<feature type="domain" description="PAC" evidence="11">
    <location>
        <begin position="655"/>
        <end position="711"/>
    </location>
</feature>
<evidence type="ECO:0000313" key="12">
    <source>
        <dbReference type="EMBL" id="AYL94748.1"/>
    </source>
</evidence>
<evidence type="ECO:0000259" key="10">
    <source>
        <dbReference type="PROSITE" id="PS50112"/>
    </source>
</evidence>
<feature type="transmembrane region" description="Helical" evidence="7">
    <location>
        <begin position="79"/>
        <end position="98"/>
    </location>
</feature>
<dbReference type="Pfam" id="PF00512">
    <property type="entry name" value="HisKA"/>
    <property type="match status" value="1"/>
</dbReference>
<dbReference type="Gene3D" id="1.10.287.130">
    <property type="match status" value="1"/>
</dbReference>
<dbReference type="InterPro" id="IPR000014">
    <property type="entry name" value="PAS"/>
</dbReference>
<dbReference type="AlphaFoldDB" id="A0A494VTM5"/>
<dbReference type="SMART" id="SM00091">
    <property type="entry name" value="PAS"/>
    <property type="match status" value="3"/>
</dbReference>
<feature type="transmembrane region" description="Helical" evidence="7">
    <location>
        <begin position="21"/>
        <end position="40"/>
    </location>
</feature>
<feature type="modified residue" description="4-aspartylphosphate" evidence="6">
    <location>
        <position position="1024"/>
    </location>
</feature>
<evidence type="ECO:0000313" key="13">
    <source>
        <dbReference type="Proteomes" id="UP000270046"/>
    </source>
</evidence>
<dbReference type="SUPFAM" id="SSF52172">
    <property type="entry name" value="CheY-like"/>
    <property type="match status" value="1"/>
</dbReference>
<evidence type="ECO:0000259" key="8">
    <source>
        <dbReference type="PROSITE" id="PS50109"/>
    </source>
</evidence>
<dbReference type="InterPro" id="IPR036890">
    <property type="entry name" value="HATPase_C_sf"/>
</dbReference>
<feature type="transmembrane region" description="Helical" evidence="7">
    <location>
        <begin position="104"/>
        <end position="120"/>
    </location>
</feature>
<dbReference type="InterPro" id="IPR036097">
    <property type="entry name" value="HisK_dim/P_sf"/>
</dbReference>
<dbReference type="CDD" id="cd16922">
    <property type="entry name" value="HATPase_EvgS-ArcB-TorS-like"/>
    <property type="match status" value="1"/>
</dbReference>
<feature type="domain" description="PAS" evidence="10">
    <location>
        <begin position="588"/>
        <end position="660"/>
    </location>
</feature>
<dbReference type="CDD" id="cd00082">
    <property type="entry name" value="HisKA"/>
    <property type="match status" value="1"/>
</dbReference>
<dbReference type="CDD" id="cd00130">
    <property type="entry name" value="PAS"/>
    <property type="match status" value="2"/>
</dbReference>
<evidence type="ECO:0000256" key="3">
    <source>
        <dbReference type="ARBA" id="ARBA00022553"/>
    </source>
</evidence>
<comment type="catalytic activity">
    <reaction evidence="1">
        <text>ATP + protein L-histidine = ADP + protein N-phospho-L-histidine.</text>
        <dbReference type="EC" id="2.7.13.3"/>
    </reaction>
</comment>
<organism evidence="12 13">
    <name type="scientific">Mucilaginibacter celer</name>
    <dbReference type="NCBI Taxonomy" id="2305508"/>
    <lineage>
        <taxon>Bacteria</taxon>
        <taxon>Pseudomonadati</taxon>
        <taxon>Bacteroidota</taxon>
        <taxon>Sphingobacteriia</taxon>
        <taxon>Sphingobacteriales</taxon>
        <taxon>Sphingobacteriaceae</taxon>
        <taxon>Mucilaginibacter</taxon>
    </lineage>
</organism>
<dbReference type="InterPro" id="IPR011006">
    <property type="entry name" value="CheY-like_superfamily"/>
</dbReference>
<keyword evidence="7" id="KW-0812">Transmembrane</keyword>
<dbReference type="Pfam" id="PF08447">
    <property type="entry name" value="PAS_3"/>
    <property type="match status" value="2"/>
</dbReference>
<dbReference type="InterPro" id="IPR003661">
    <property type="entry name" value="HisK_dim/P_dom"/>
</dbReference>
<dbReference type="SMART" id="SM00448">
    <property type="entry name" value="REC"/>
    <property type="match status" value="1"/>
</dbReference>
<dbReference type="InterPro" id="IPR000700">
    <property type="entry name" value="PAS-assoc_C"/>
</dbReference>
<dbReference type="InterPro" id="IPR004358">
    <property type="entry name" value="Sig_transdc_His_kin-like_C"/>
</dbReference>
<evidence type="ECO:0000256" key="6">
    <source>
        <dbReference type="PROSITE-ProRule" id="PRU00169"/>
    </source>
</evidence>
<dbReference type="InterPro" id="IPR003594">
    <property type="entry name" value="HATPase_dom"/>
</dbReference>
<gene>
    <name evidence="12" type="ORF">HYN43_005300</name>
</gene>
<evidence type="ECO:0000259" key="9">
    <source>
        <dbReference type="PROSITE" id="PS50110"/>
    </source>
</evidence>
<dbReference type="InterPro" id="IPR001610">
    <property type="entry name" value="PAC"/>
</dbReference>
<dbReference type="Gene3D" id="3.30.565.10">
    <property type="entry name" value="Histidine kinase-like ATPase, C-terminal domain"/>
    <property type="match status" value="1"/>
</dbReference>
<accession>A0A494VTM5</accession>
<dbReference type="PROSITE" id="PS50110">
    <property type="entry name" value="RESPONSE_REGULATORY"/>
    <property type="match status" value="1"/>
</dbReference>
<feature type="domain" description="PAC" evidence="11">
    <location>
        <begin position="534"/>
        <end position="587"/>
    </location>
</feature>
<dbReference type="InterPro" id="IPR035965">
    <property type="entry name" value="PAS-like_dom_sf"/>
</dbReference>
<dbReference type="GO" id="GO:0009927">
    <property type="term" value="F:histidine phosphotransfer kinase activity"/>
    <property type="evidence" value="ECO:0007669"/>
    <property type="project" value="TreeGrafter"/>
</dbReference>
<keyword evidence="7" id="KW-0472">Membrane</keyword>
<dbReference type="EC" id="2.7.13.3" evidence="2"/>
<dbReference type="InterPro" id="IPR013655">
    <property type="entry name" value="PAS_fold_3"/>
</dbReference>
<dbReference type="Proteomes" id="UP000270046">
    <property type="component" value="Chromosome"/>
</dbReference>
<dbReference type="Gene3D" id="3.30.450.20">
    <property type="entry name" value="PAS domain"/>
    <property type="match status" value="4"/>
</dbReference>
<dbReference type="PROSITE" id="PS50113">
    <property type="entry name" value="PAC"/>
    <property type="match status" value="2"/>
</dbReference>
<protein>
    <recommendedName>
        <fullName evidence="2">histidine kinase</fullName>
        <ecNumber evidence="2">2.7.13.3</ecNumber>
    </recommendedName>
</protein>
<dbReference type="GO" id="GO:0005886">
    <property type="term" value="C:plasma membrane"/>
    <property type="evidence" value="ECO:0007669"/>
    <property type="project" value="TreeGrafter"/>
</dbReference>
<keyword evidence="5" id="KW-0418">Kinase</keyword>
<feature type="domain" description="Response regulatory" evidence="9">
    <location>
        <begin position="975"/>
        <end position="1089"/>
    </location>
</feature>
<dbReference type="InterPro" id="IPR001789">
    <property type="entry name" value="Sig_transdc_resp-reg_receiver"/>
</dbReference>
<dbReference type="NCBIfam" id="TIGR00229">
    <property type="entry name" value="sensory_box"/>
    <property type="match status" value="1"/>
</dbReference>
<dbReference type="SMART" id="SM00388">
    <property type="entry name" value="HisKA"/>
    <property type="match status" value="1"/>
</dbReference>
<evidence type="ECO:0000256" key="1">
    <source>
        <dbReference type="ARBA" id="ARBA00000085"/>
    </source>
</evidence>
<dbReference type="PANTHER" id="PTHR43047">
    <property type="entry name" value="TWO-COMPONENT HISTIDINE PROTEIN KINASE"/>
    <property type="match status" value="1"/>
</dbReference>
<dbReference type="Gene3D" id="3.40.50.2300">
    <property type="match status" value="1"/>
</dbReference>
<dbReference type="InterPro" id="IPR005467">
    <property type="entry name" value="His_kinase_dom"/>
</dbReference>
<dbReference type="GO" id="GO:0000155">
    <property type="term" value="F:phosphorelay sensor kinase activity"/>
    <property type="evidence" value="ECO:0007669"/>
    <property type="project" value="InterPro"/>
</dbReference>
<dbReference type="SUPFAM" id="SSF47384">
    <property type="entry name" value="Homodimeric domain of signal transducing histidine kinase"/>
    <property type="match status" value="1"/>
</dbReference>
<dbReference type="Pfam" id="PF02518">
    <property type="entry name" value="HATPase_c"/>
    <property type="match status" value="1"/>
</dbReference>
<dbReference type="CDD" id="cd17546">
    <property type="entry name" value="REC_hyHK_CKI1_RcsC-like"/>
    <property type="match status" value="1"/>
</dbReference>
<sequence length="1095" mass="124087">MIKKLLNIVSLKGKGLFLIQNDATVYRLLLIGLLIASPSLHYLCSYNSYDPFWLRLISCFFCLAALSFSFLGNKVYYKISVSLTITSFLLINNCILLGKNGFEHVYLFSAITVFIALTLFCKKRLEFVLISEANLAAIVTAYFTAPKLAISPTVLVVLIVIFTLIAYLSFLVVMAYQYQLKSAVDNVMKLNQNLVVNDAELRESRKHLNALINSLNDIIFEFDETKTCINVWFNEMTERPVNPRIAIGKTLDQVVGPEKAEKYDRALNYVIETRKPISIEFDSDFDSGHSFTANFTPIFEQSSGYTGRISASVVDITGQKKYERKLKENEDLLLEAQNIARIGNWWYDHETKETFWSANLNSLLEIENPPEGVSRFQYYISMVHPDDRDDVFEYLNTIRTTPQSKIEHKFITPAGNLKYIRIQRGERKLSANAETRTFGIIQDITEARLADKAVKLSQLELMEAQAIAKIGNWKYDVASRHISWSEELNNIFEHNRQTSSCHRCFVKLLLKHAHPNDRPIIRQMLRSNANTMDSSYEYRIVTPAGHIKHVSIIAGKRLYNEDGSVRKIIGTLQDITERKTAEIDFRTAESKYRQVLETINMAAITIDDNGYVTFCNRYLANLLGYTQTEIIGMNWMDHLIPEDLKDYMKSWFANNAILPHYINPVICRNGERRIINWQNTIFYDENGKIKEVTALGEDITDQEKARQDLIWAKEVAEKSSKFKSEFLSIMSHEIRTPMNAVIGTTNLLLSENPRAEQMDYLNTLKFSGESLLAIINDILDYNKIEAGKLELNHSRFDVQQLIQKIKQQFIHRATEKQLALDVIIDGSIPAELMGDAMRLSQILNNLVSNAIKFTHKGGVTIRLDRDILTESTVSIKFAVTDTGIGISPESFNIVFDPFMQDQQVINNDYGGTGLGLAITKRLVELHKGTISVSSELSKGTTFNFTISFALAPGSDIPAQPAVPMNITDHNLQGLNILVVDDNKMNLMIAAKFLKRWNAQVAEAINGRIAVDMVNANNYDLIIMDLQMPVMDGFEATAVIKVSHPDLPIIALTADAMPETYEKALAAGMVDYLTKPFVPEVLYAKLAKHLKQPAQF</sequence>
<dbReference type="Gene3D" id="2.10.70.100">
    <property type="match status" value="1"/>
</dbReference>
<evidence type="ECO:0000256" key="5">
    <source>
        <dbReference type="ARBA" id="ARBA00022777"/>
    </source>
</evidence>
<dbReference type="PANTHER" id="PTHR43047:SF72">
    <property type="entry name" value="OSMOSENSING HISTIDINE PROTEIN KINASE SLN1"/>
    <property type="match status" value="1"/>
</dbReference>
<dbReference type="KEGG" id="muh:HYN43_005300"/>
<dbReference type="PRINTS" id="PR00344">
    <property type="entry name" value="BCTRLSENSOR"/>
</dbReference>
<dbReference type="SUPFAM" id="SSF55874">
    <property type="entry name" value="ATPase domain of HSP90 chaperone/DNA topoisomerase II/histidine kinase"/>
    <property type="match status" value="1"/>
</dbReference>
<dbReference type="PROSITE" id="PS50109">
    <property type="entry name" value="HIS_KIN"/>
    <property type="match status" value="1"/>
</dbReference>
<keyword evidence="3 6" id="KW-0597">Phosphoprotein</keyword>
<dbReference type="EMBL" id="CP032869">
    <property type="protein sequence ID" value="AYL94748.1"/>
    <property type="molecule type" value="Genomic_DNA"/>
</dbReference>
<name>A0A494VTM5_9SPHI</name>
<keyword evidence="4" id="KW-0808">Transferase</keyword>
<feature type="transmembrane region" description="Helical" evidence="7">
    <location>
        <begin position="150"/>
        <end position="173"/>
    </location>
</feature>
<keyword evidence="13" id="KW-1185">Reference proteome</keyword>
<feature type="domain" description="Histidine kinase" evidence="8">
    <location>
        <begin position="729"/>
        <end position="950"/>
    </location>
</feature>
<dbReference type="OrthoDB" id="9811889at2"/>
<evidence type="ECO:0000256" key="4">
    <source>
        <dbReference type="ARBA" id="ARBA00022679"/>
    </source>
</evidence>
<dbReference type="FunFam" id="3.30.565.10:FF:000010">
    <property type="entry name" value="Sensor histidine kinase RcsC"/>
    <property type="match status" value="1"/>
</dbReference>
<dbReference type="Pfam" id="PF00072">
    <property type="entry name" value="Response_reg"/>
    <property type="match status" value="1"/>
</dbReference>
<dbReference type="RefSeq" id="WP_119408456.1">
    <property type="nucleotide sequence ID" value="NZ_CP032869.1"/>
</dbReference>
<keyword evidence="7" id="KW-1133">Transmembrane helix</keyword>
<dbReference type="PROSITE" id="PS50112">
    <property type="entry name" value="PAS"/>
    <property type="match status" value="1"/>
</dbReference>